<dbReference type="InterPro" id="IPR010982">
    <property type="entry name" value="Lambda_DNA-bd_dom_sf"/>
</dbReference>
<keyword evidence="7" id="KW-1185">Reference proteome</keyword>
<dbReference type="PROSITE" id="PS50932">
    <property type="entry name" value="HTH_LACI_2"/>
    <property type="match status" value="1"/>
</dbReference>
<dbReference type="GO" id="GO:0003700">
    <property type="term" value="F:DNA-binding transcription factor activity"/>
    <property type="evidence" value="ECO:0007669"/>
    <property type="project" value="TreeGrafter"/>
</dbReference>
<feature type="domain" description="HTH lacI-type" evidence="5">
    <location>
        <begin position="14"/>
        <end position="68"/>
    </location>
</feature>
<dbReference type="GO" id="GO:0000976">
    <property type="term" value="F:transcription cis-regulatory region binding"/>
    <property type="evidence" value="ECO:0007669"/>
    <property type="project" value="TreeGrafter"/>
</dbReference>
<evidence type="ECO:0000256" key="4">
    <source>
        <dbReference type="SAM" id="MobiDB-lite"/>
    </source>
</evidence>
<evidence type="ECO:0000313" key="6">
    <source>
        <dbReference type="EMBL" id="NYE69011.1"/>
    </source>
</evidence>
<name>A0A7Y9I2G8_9ACTN</name>
<dbReference type="PANTHER" id="PTHR30146">
    <property type="entry name" value="LACI-RELATED TRANSCRIPTIONAL REPRESSOR"/>
    <property type="match status" value="1"/>
</dbReference>
<organism evidence="6 7">
    <name type="scientific">Microlunatus parietis</name>
    <dbReference type="NCBI Taxonomy" id="682979"/>
    <lineage>
        <taxon>Bacteria</taxon>
        <taxon>Bacillati</taxon>
        <taxon>Actinomycetota</taxon>
        <taxon>Actinomycetes</taxon>
        <taxon>Propionibacteriales</taxon>
        <taxon>Propionibacteriaceae</taxon>
        <taxon>Microlunatus</taxon>
    </lineage>
</organism>
<comment type="caution">
    <text evidence="6">The sequence shown here is derived from an EMBL/GenBank/DDBJ whole genome shotgun (WGS) entry which is preliminary data.</text>
</comment>
<keyword evidence="3" id="KW-0804">Transcription</keyword>
<reference evidence="6 7" key="1">
    <citation type="submission" date="2020-07" db="EMBL/GenBank/DDBJ databases">
        <title>Sequencing the genomes of 1000 actinobacteria strains.</title>
        <authorList>
            <person name="Klenk H.-P."/>
        </authorList>
    </citation>
    <scope>NUCLEOTIDE SEQUENCE [LARGE SCALE GENOMIC DNA]</scope>
    <source>
        <strain evidence="6 7">DSM 22083</strain>
    </source>
</reference>
<dbReference type="SMART" id="SM00354">
    <property type="entry name" value="HTH_LACI"/>
    <property type="match status" value="1"/>
</dbReference>
<dbReference type="EMBL" id="JACCBU010000001">
    <property type="protein sequence ID" value="NYE69011.1"/>
    <property type="molecule type" value="Genomic_DNA"/>
</dbReference>
<evidence type="ECO:0000259" key="5">
    <source>
        <dbReference type="PROSITE" id="PS50932"/>
    </source>
</evidence>
<dbReference type="PANTHER" id="PTHR30146:SF109">
    <property type="entry name" value="HTH-TYPE TRANSCRIPTIONAL REGULATOR GALS"/>
    <property type="match status" value="1"/>
</dbReference>
<evidence type="ECO:0000256" key="3">
    <source>
        <dbReference type="ARBA" id="ARBA00023163"/>
    </source>
</evidence>
<dbReference type="Pfam" id="PF00356">
    <property type="entry name" value="LacI"/>
    <property type="match status" value="1"/>
</dbReference>
<dbReference type="SUPFAM" id="SSF53822">
    <property type="entry name" value="Periplasmic binding protein-like I"/>
    <property type="match status" value="1"/>
</dbReference>
<keyword evidence="1" id="KW-0805">Transcription regulation</keyword>
<feature type="region of interest" description="Disordered" evidence="4">
    <location>
        <begin position="1"/>
        <end position="24"/>
    </location>
</feature>
<protein>
    <submittedName>
        <fullName evidence="6">LacI family transcriptional regulator</fullName>
    </submittedName>
</protein>
<gene>
    <name evidence="6" type="ORF">BKA15_000340</name>
</gene>
<evidence type="ECO:0000256" key="2">
    <source>
        <dbReference type="ARBA" id="ARBA00023125"/>
    </source>
</evidence>
<dbReference type="Gene3D" id="1.10.260.40">
    <property type="entry name" value="lambda repressor-like DNA-binding domains"/>
    <property type="match status" value="1"/>
</dbReference>
<dbReference type="AlphaFoldDB" id="A0A7Y9I2G8"/>
<dbReference type="InterPro" id="IPR001761">
    <property type="entry name" value="Peripla_BP/Lac1_sug-bd_dom"/>
</dbReference>
<dbReference type="CDD" id="cd01392">
    <property type="entry name" value="HTH_LacI"/>
    <property type="match status" value="1"/>
</dbReference>
<dbReference type="SUPFAM" id="SSF47413">
    <property type="entry name" value="lambda repressor-like DNA-binding domains"/>
    <property type="match status" value="1"/>
</dbReference>
<dbReference type="Pfam" id="PF00532">
    <property type="entry name" value="Peripla_BP_1"/>
    <property type="match status" value="1"/>
</dbReference>
<dbReference type="InterPro" id="IPR000843">
    <property type="entry name" value="HTH_LacI"/>
</dbReference>
<sequence length="345" mass="37189">MSRPRRPGPEGRQPTIKQVAERAGVSPMTVSRTLAGGSGVRPEVQQRVLEAVQKLGYHRNENARSLRPGHRSGLIGVAITNLANPYYGTFALGVEEVAATYGRRIILGNTGEDADRETQLVADFIGRQIEGLIIVPSASSADHLGPDRIGGLPAVLASRRVYGLELDTVVLDDVGGAYRGTRHLIESGHRRIGYLGNVLSVFTGQRRFSGYERALTEQGLAVHPELVQRGQQDVESAGAALARLLDSDDPPTAIFSANNRNTIGALSEIGRRIRGGTDPSRLPALVGFDDFELADLSPVPLAVIAHDPHQLGAEAARLLFHRMESTDPVPARTIELPVTLRIIRP</sequence>
<keyword evidence="2" id="KW-0238">DNA-binding</keyword>
<evidence type="ECO:0000313" key="7">
    <source>
        <dbReference type="Proteomes" id="UP000569914"/>
    </source>
</evidence>
<dbReference type="Gene3D" id="3.40.50.2300">
    <property type="match status" value="2"/>
</dbReference>
<proteinExistence type="predicted"/>
<evidence type="ECO:0000256" key="1">
    <source>
        <dbReference type="ARBA" id="ARBA00023015"/>
    </source>
</evidence>
<dbReference type="Proteomes" id="UP000569914">
    <property type="component" value="Unassembled WGS sequence"/>
</dbReference>
<dbReference type="RefSeq" id="WP_179747800.1">
    <property type="nucleotide sequence ID" value="NZ_JACCBU010000001.1"/>
</dbReference>
<dbReference type="InterPro" id="IPR028082">
    <property type="entry name" value="Peripla_BP_I"/>
</dbReference>
<dbReference type="CDD" id="cd06267">
    <property type="entry name" value="PBP1_LacI_sugar_binding-like"/>
    <property type="match status" value="1"/>
</dbReference>
<accession>A0A7Y9I2G8</accession>